<evidence type="ECO:0000313" key="10">
    <source>
        <dbReference type="EMBL" id="MFH4983989.1"/>
    </source>
</evidence>
<keyword evidence="7" id="KW-1015">Disulfide bond</keyword>
<dbReference type="AlphaFoldDB" id="A0ABD6F222"/>
<evidence type="ECO:0000256" key="2">
    <source>
        <dbReference type="ARBA" id="ARBA00005683"/>
    </source>
</evidence>
<protein>
    <recommendedName>
        <fullName evidence="8">Protein Wnt</fullName>
    </recommendedName>
</protein>
<comment type="subcellular location">
    <subcellularLocation>
        <location evidence="1 8">Secreted</location>
        <location evidence="1 8">Extracellular space</location>
        <location evidence="1 8">Extracellular matrix</location>
    </subcellularLocation>
</comment>
<dbReference type="InterPro" id="IPR005817">
    <property type="entry name" value="Wnt"/>
</dbReference>
<dbReference type="EMBL" id="JBGFUD010014750">
    <property type="protein sequence ID" value="MFH4983989.1"/>
    <property type="molecule type" value="Genomic_DNA"/>
</dbReference>
<keyword evidence="9" id="KW-1133">Transmembrane helix</keyword>
<organism evidence="10 11">
    <name type="scientific">Gnathostoma spinigerum</name>
    <dbReference type="NCBI Taxonomy" id="75299"/>
    <lineage>
        <taxon>Eukaryota</taxon>
        <taxon>Metazoa</taxon>
        <taxon>Ecdysozoa</taxon>
        <taxon>Nematoda</taxon>
        <taxon>Chromadorea</taxon>
        <taxon>Rhabditida</taxon>
        <taxon>Spirurina</taxon>
        <taxon>Gnathostomatomorpha</taxon>
        <taxon>Gnathostomatoidea</taxon>
        <taxon>Gnathostomatidae</taxon>
        <taxon>Gnathostoma</taxon>
    </lineage>
</organism>
<keyword evidence="9" id="KW-0472">Membrane</keyword>
<evidence type="ECO:0000256" key="4">
    <source>
        <dbReference type="ARBA" id="ARBA00022525"/>
    </source>
</evidence>
<evidence type="ECO:0000256" key="6">
    <source>
        <dbReference type="ARBA" id="ARBA00022687"/>
    </source>
</evidence>
<dbReference type="Proteomes" id="UP001608902">
    <property type="component" value="Unassembled WGS sequence"/>
</dbReference>
<comment type="function">
    <text evidence="8">Ligand for members of the frizzled family of seven transmembrane receptors.</text>
</comment>
<keyword evidence="5" id="KW-0272">Extracellular matrix</keyword>
<feature type="transmembrane region" description="Helical" evidence="9">
    <location>
        <begin position="15"/>
        <end position="36"/>
    </location>
</feature>
<keyword evidence="4" id="KW-0964">Secreted</keyword>
<name>A0ABD6F222_9BILA</name>
<keyword evidence="9" id="KW-0812">Transmembrane</keyword>
<dbReference type="Pfam" id="PF00110">
    <property type="entry name" value="wnt"/>
    <property type="match status" value="1"/>
</dbReference>
<evidence type="ECO:0000256" key="7">
    <source>
        <dbReference type="ARBA" id="ARBA00023157"/>
    </source>
</evidence>
<keyword evidence="3 8" id="KW-0217">Developmental protein</keyword>
<evidence type="ECO:0000313" key="11">
    <source>
        <dbReference type="Proteomes" id="UP001608902"/>
    </source>
</evidence>
<evidence type="ECO:0000256" key="5">
    <source>
        <dbReference type="ARBA" id="ARBA00022530"/>
    </source>
</evidence>
<accession>A0ABD6F222</accession>
<comment type="caution">
    <text evidence="10">The sequence shown here is derived from an EMBL/GenBank/DDBJ whole genome shotgun (WGS) entry which is preliminary data.</text>
</comment>
<sequence>MFSTAAIITNRRAPFALYNGYSSVFLLFVLSAMLNVNNVDTKYDPQTAPEKLTQGCSPELLHLRSHRHFHVMCRTQPSIAVAAYEGMHDAMRECRENMRFQPWDCSQISTVLHDTPILRLGSKSH</sequence>
<keyword evidence="6 8" id="KW-0879">Wnt signaling pathway</keyword>
<proteinExistence type="inferred from homology"/>
<evidence type="ECO:0000256" key="8">
    <source>
        <dbReference type="RuleBase" id="RU003500"/>
    </source>
</evidence>
<comment type="similarity">
    <text evidence="2 8">Belongs to the Wnt family.</text>
</comment>
<dbReference type="GO" id="GO:0016055">
    <property type="term" value="P:Wnt signaling pathway"/>
    <property type="evidence" value="ECO:0007669"/>
    <property type="project" value="UniProtKB-KW"/>
</dbReference>
<evidence type="ECO:0000256" key="3">
    <source>
        <dbReference type="ARBA" id="ARBA00022473"/>
    </source>
</evidence>
<keyword evidence="11" id="KW-1185">Reference proteome</keyword>
<reference evidence="10 11" key="1">
    <citation type="submission" date="2024-08" db="EMBL/GenBank/DDBJ databases">
        <title>Gnathostoma spinigerum genome.</title>
        <authorList>
            <person name="Gonzalez-Bertolin B."/>
            <person name="Monzon S."/>
            <person name="Zaballos A."/>
            <person name="Jimenez P."/>
            <person name="Dekumyoy P."/>
            <person name="Varona S."/>
            <person name="Cuesta I."/>
            <person name="Sumanam S."/>
            <person name="Adisakwattana P."/>
            <person name="Gasser R.B."/>
            <person name="Hernandez-Gonzalez A."/>
            <person name="Young N.D."/>
            <person name="Perteguer M.J."/>
        </authorList>
    </citation>
    <scope>NUCLEOTIDE SEQUENCE [LARGE SCALE GENOMIC DNA]</scope>
    <source>
        <strain evidence="10">AL3</strain>
        <tissue evidence="10">Liver</tissue>
    </source>
</reference>
<gene>
    <name evidence="10" type="ORF">AB6A40_010698</name>
</gene>
<evidence type="ECO:0000256" key="9">
    <source>
        <dbReference type="SAM" id="Phobius"/>
    </source>
</evidence>
<evidence type="ECO:0000256" key="1">
    <source>
        <dbReference type="ARBA" id="ARBA00004498"/>
    </source>
</evidence>